<evidence type="ECO:0000256" key="1">
    <source>
        <dbReference type="SAM" id="Coils"/>
    </source>
</evidence>
<dbReference type="Proteomes" id="UP000422736">
    <property type="component" value="Chromosome 1"/>
</dbReference>
<keyword evidence="4" id="KW-1185">Reference proteome</keyword>
<evidence type="ECO:0000313" key="3">
    <source>
        <dbReference type="EMBL" id="QGN13535.1"/>
    </source>
</evidence>
<name>A0ABX6EMY2_KLUMA</name>
<gene>
    <name evidence="3" type="ORF">FIM1_175</name>
</gene>
<evidence type="ECO:0000256" key="2">
    <source>
        <dbReference type="SAM" id="MobiDB-lite"/>
    </source>
</evidence>
<organism evidence="3 4">
    <name type="scientific">Kluyveromyces marxianus</name>
    <name type="common">Yeast</name>
    <name type="synonym">Candida kefyr</name>
    <dbReference type="NCBI Taxonomy" id="4911"/>
    <lineage>
        <taxon>Eukaryota</taxon>
        <taxon>Fungi</taxon>
        <taxon>Dikarya</taxon>
        <taxon>Ascomycota</taxon>
        <taxon>Saccharomycotina</taxon>
        <taxon>Saccharomycetes</taxon>
        <taxon>Saccharomycetales</taxon>
        <taxon>Saccharomycetaceae</taxon>
        <taxon>Kluyveromyces</taxon>
    </lineage>
</organism>
<sequence>MLRETELEADVAQLNYEAGIREKEIMTLKESIDRLTSKLTELKLENMELKSELKHINGLPLSPLSLSSENIGTNDPISRGKSTEQERLEREVMVLKNESNILSSWIKTLISETSSKRSDQCPKLHKPN</sequence>
<reference evidence="3 4" key="1">
    <citation type="submission" date="2016-03" db="EMBL/GenBank/DDBJ databases">
        <title>How can Kluyveromyces marxianus grow so fast - potential evolutionary course in Saccharomyces Complex revealed by comparative genomics.</title>
        <authorList>
            <person name="Mo W."/>
            <person name="Lu W."/>
            <person name="Yang X."/>
            <person name="Qi J."/>
            <person name="Lv H."/>
        </authorList>
    </citation>
    <scope>NUCLEOTIDE SEQUENCE [LARGE SCALE GENOMIC DNA]</scope>
    <source>
        <strain evidence="3 4">FIM1</strain>
    </source>
</reference>
<proteinExistence type="predicted"/>
<dbReference type="EMBL" id="CP015054">
    <property type="protein sequence ID" value="QGN13535.1"/>
    <property type="molecule type" value="Genomic_DNA"/>
</dbReference>
<feature type="region of interest" description="Disordered" evidence="2">
    <location>
        <begin position="64"/>
        <end position="86"/>
    </location>
</feature>
<accession>A0ABX6EMY2</accession>
<protein>
    <submittedName>
        <fullName evidence="3">Uncharacterized protein</fullName>
    </submittedName>
</protein>
<keyword evidence="1" id="KW-0175">Coiled coil</keyword>
<feature type="coiled-coil region" evidence="1">
    <location>
        <begin position="25"/>
        <end position="59"/>
    </location>
</feature>
<evidence type="ECO:0000313" key="4">
    <source>
        <dbReference type="Proteomes" id="UP000422736"/>
    </source>
</evidence>
<dbReference type="Gene3D" id="1.20.5.340">
    <property type="match status" value="1"/>
</dbReference>